<dbReference type="InterPro" id="IPR011042">
    <property type="entry name" value="6-blade_b-propeller_TolB-like"/>
</dbReference>
<dbReference type="InterPro" id="IPR052918">
    <property type="entry name" value="Motility_Chemotaxis_Reg"/>
</dbReference>
<dbReference type="NCBIfam" id="TIGR04183">
    <property type="entry name" value="Por_Secre_tail"/>
    <property type="match status" value="1"/>
</dbReference>
<reference evidence="3 4" key="1">
    <citation type="journal article" date="2019" name="Int. J. Syst. Evol. Microbiol.">
        <title>Rufibacter sediminis sp. nov., isolated from freshwater lake sediment.</title>
        <authorList>
            <person name="Qu J.H."/>
            <person name="Zhang L.J."/>
            <person name="Fu Y.H."/>
            <person name="Li H.F."/>
        </authorList>
    </citation>
    <scope>NUCLEOTIDE SEQUENCE [LARGE SCALE GENOMIC DNA]</scope>
    <source>
        <strain evidence="3 4">H-1</strain>
    </source>
</reference>
<keyword evidence="4" id="KW-1185">Reference proteome</keyword>
<dbReference type="Proteomes" id="UP000659698">
    <property type="component" value="Unassembled WGS sequence"/>
</dbReference>
<evidence type="ECO:0000256" key="1">
    <source>
        <dbReference type="SAM" id="SignalP"/>
    </source>
</evidence>
<dbReference type="InterPro" id="IPR026444">
    <property type="entry name" value="Secre_tail"/>
</dbReference>
<dbReference type="PANTHER" id="PTHR35580:SF1">
    <property type="entry name" value="PHYTASE-LIKE DOMAIN-CONTAINING PROTEIN"/>
    <property type="match status" value="1"/>
</dbReference>
<organism evidence="3 4">
    <name type="scientific">Rufibacter sediminis</name>
    <dbReference type="NCBI Taxonomy" id="2762756"/>
    <lineage>
        <taxon>Bacteria</taxon>
        <taxon>Pseudomonadati</taxon>
        <taxon>Bacteroidota</taxon>
        <taxon>Cytophagia</taxon>
        <taxon>Cytophagales</taxon>
        <taxon>Hymenobacteraceae</taxon>
        <taxon>Rufibacter</taxon>
    </lineage>
</organism>
<dbReference type="PANTHER" id="PTHR35580">
    <property type="entry name" value="CELL SURFACE GLYCOPROTEIN (S-LAYER PROTEIN)-LIKE PROTEIN"/>
    <property type="match status" value="1"/>
</dbReference>
<feature type="domain" description="Secretion system C-terminal sorting" evidence="2">
    <location>
        <begin position="576"/>
        <end position="645"/>
    </location>
</feature>
<comment type="caution">
    <text evidence="3">The sequence shown here is derived from an EMBL/GenBank/DDBJ whole genome shotgun (WGS) entry which is preliminary data.</text>
</comment>
<dbReference type="Gene3D" id="2.120.10.30">
    <property type="entry name" value="TolB, C-terminal domain"/>
    <property type="match status" value="1"/>
</dbReference>
<evidence type="ECO:0000313" key="3">
    <source>
        <dbReference type="EMBL" id="MBC3539848.1"/>
    </source>
</evidence>
<proteinExistence type="predicted"/>
<dbReference type="Pfam" id="PF18962">
    <property type="entry name" value="Por_Secre_tail"/>
    <property type="match status" value="1"/>
</dbReference>
<evidence type="ECO:0000259" key="2">
    <source>
        <dbReference type="Pfam" id="PF18962"/>
    </source>
</evidence>
<dbReference type="EMBL" id="JACOAF010000021">
    <property type="protein sequence ID" value="MBC3539848.1"/>
    <property type="molecule type" value="Genomic_DNA"/>
</dbReference>
<evidence type="ECO:0000313" key="4">
    <source>
        <dbReference type="Proteomes" id="UP000659698"/>
    </source>
</evidence>
<dbReference type="SUPFAM" id="SSF63829">
    <property type="entry name" value="Calcium-dependent phosphotriesterase"/>
    <property type="match status" value="1"/>
</dbReference>
<feature type="chain" id="PRO_5046190280" evidence="1">
    <location>
        <begin position="23"/>
        <end position="651"/>
    </location>
</feature>
<name>A0ABR6VRN9_9BACT</name>
<protein>
    <submittedName>
        <fullName evidence="3">SBBP repeat-containing protein</fullName>
    </submittedName>
</protein>
<feature type="signal peptide" evidence="1">
    <location>
        <begin position="1"/>
        <end position="22"/>
    </location>
</feature>
<accession>A0ABR6VRN9</accession>
<gene>
    <name evidence="3" type="ORF">H7U12_09150</name>
</gene>
<dbReference type="RefSeq" id="WP_186636338.1">
    <property type="nucleotide sequence ID" value="NZ_JACOAF010000021.1"/>
</dbReference>
<keyword evidence="1" id="KW-0732">Signal</keyword>
<sequence length="651" mass="72652">MKRLYKIIFLFLLVGSSLETYAQNWTWVVNAKGNHQYSDADRKIVTDHAGNAYIAGYYTETFTLGQFSLVNTSSYYSKIYLAKLDPAGNVKWVHDLETNDSYAEGIAITLDETGNFYLTGTKDGSIFVSKYDTLGNLIWSNNFNKEFYGYGKSIALDQSDNIYVIGETGWSSKFNNGVFLSKLNQNGETEWLKVYESTCHSNGASGGDIAVDAFGNSYITGLYACDNLSFDGIKVANSGGWQDKTFLAKINTDGQAQWAQEIPNLVNIIPQVSLTETNEVVVAGIASFCCSQATPQIFKFSAFGNLLWMKQGNTYQGIPKDITTDYEGNIYLGGTSFGNYGGTEMDFHLEKYGPDGELRWNREVKLRVSEYLMGISLDNQGNLYAIGSSMAEGLGVIGVGYSQSSTTFVAKLNTGSTTNQRPYKPELSSIYTVCVGQKVPELHATGEQILWYDSPTLQVPISRGNTFTPVLSKTDTFYVTQTISQRRSWSKPVVVQFSALESFSIKKSNDTLFAPISEDYTYKWFHNNSFLEDSTRSFIVTDTTGVFKVVVSDTYCSKEAQLIKENIIEKNQLLAYPNPSPGKLTLQVKVDNPSDFSVNVYSSNGLLIFSYTIKDKKDFKKEMDISHLPKGLYLCELTYSTERKTIRVLKE</sequence>